<accession>A0A6S4VEF4</accession>
<dbReference type="AlphaFoldDB" id="A0A6S4VEF4"/>
<evidence type="ECO:0000313" key="2">
    <source>
        <dbReference type="Proteomes" id="UP000515758"/>
    </source>
</evidence>
<gene>
    <name evidence="1" type="ORF">WP2W18E11_31110</name>
</gene>
<dbReference type="Proteomes" id="UP000515758">
    <property type="component" value="Chromosome"/>
</dbReference>
<dbReference type="RefSeq" id="WP_182917594.1">
    <property type="nucleotide sequence ID" value="NZ_AP021936.1"/>
</dbReference>
<reference evidence="1 2" key="1">
    <citation type="submission" date="2019-12" db="EMBL/GenBank/DDBJ databases">
        <title>complete genome sequences of Acinetobacter pittii str. WP2-W18-ESBL-11 isolated from wastewater treatment plant effluent.</title>
        <authorList>
            <person name="Sekizuka T."/>
            <person name="Itokawa K."/>
            <person name="Yatsu K."/>
            <person name="Inamine Y."/>
            <person name="Kuroda M."/>
        </authorList>
    </citation>
    <scope>NUCLEOTIDE SEQUENCE [LARGE SCALE GENOMIC DNA]</scope>
    <source>
        <strain evidence="1 2">WP2-W18-ESBL-11</strain>
    </source>
</reference>
<sequence length="146" mass="17421">MKRVQHLNPILNIVFKGKIFFVSRVNGREIIWLNRCAEMLPELYWDYSLDFPFKAKSISKVKNRKHRRACYQSFAQYKKSFKPRPIQKLKILKDECPSLDEWRATMTKMAKTANKQFSDMADAMSYAFFSLNNFRAKYLCTWDLAE</sequence>
<evidence type="ECO:0000313" key="1">
    <source>
        <dbReference type="EMBL" id="BBQ50113.1"/>
    </source>
</evidence>
<name>A0A6S4VEF4_ACIPI</name>
<dbReference type="EMBL" id="AP021936">
    <property type="protein sequence ID" value="BBQ50113.1"/>
    <property type="molecule type" value="Genomic_DNA"/>
</dbReference>
<proteinExistence type="predicted"/>
<protein>
    <submittedName>
        <fullName evidence="1">Uncharacterized protein</fullName>
    </submittedName>
</protein>
<organism evidence="1 2">
    <name type="scientific">Acinetobacter pittii</name>
    <name type="common">Acinetobacter genomosp. 3</name>
    <dbReference type="NCBI Taxonomy" id="48296"/>
    <lineage>
        <taxon>Bacteria</taxon>
        <taxon>Pseudomonadati</taxon>
        <taxon>Pseudomonadota</taxon>
        <taxon>Gammaproteobacteria</taxon>
        <taxon>Moraxellales</taxon>
        <taxon>Moraxellaceae</taxon>
        <taxon>Acinetobacter</taxon>
        <taxon>Acinetobacter calcoaceticus/baumannii complex</taxon>
    </lineage>
</organism>